<accession>A0A844KNV7</accession>
<evidence type="ECO:0000313" key="1">
    <source>
        <dbReference type="EMBL" id="MTR81891.1"/>
    </source>
</evidence>
<evidence type="ECO:0000313" key="2">
    <source>
        <dbReference type="Proteomes" id="UP000446657"/>
    </source>
</evidence>
<dbReference type="RefSeq" id="WP_155176696.1">
    <property type="nucleotide sequence ID" value="NZ_JADMQJ010000016.1"/>
</dbReference>
<proteinExistence type="predicted"/>
<organism evidence="1 2">
    <name type="scientific">Roseburia faecis</name>
    <dbReference type="NCBI Taxonomy" id="301302"/>
    <lineage>
        <taxon>Bacteria</taxon>
        <taxon>Bacillati</taxon>
        <taxon>Bacillota</taxon>
        <taxon>Clostridia</taxon>
        <taxon>Lachnospirales</taxon>
        <taxon>Lachnospiraceae</taxon>
        <taxon>Roseburia</taxon>
    </lineage>
</organism>
<sequence length="289" mass="33591">MGKKEKQIYPRSGKEMLRIMKAADKKGQLLEAVLEEFARHPFSMPALWDCRDYIFSIKREDYVSNPVLITHLTLLSSMAGRLDDAKEYLQILGETPKHWQTQDFNHRDFYRVSEELVMSYTDDFMFLRIAFFLIKIGAVPVRSLMLTACRPSLINGFRDFTRFGPYLERYKEMITEMIQKLYGSSGKGVYEIALAEWCYQNNECFHALVLVTGTIPLMEQEQDMRCLFVALALQMRILLMNGQIKTAKPLMEKIRERIQETGWEELTSSLNACILDMGRGSYHSVSEET</sequence>
<dbReference type="AlphaFoldDB" id="A0A844KNV7"/>
<name>A0A844KNV7_9FIRM</name>
<dbReference type="EMBL" id="WNAL01000016">
    <property type="protein sequence ID" value="MTR81891.1"/>
    <property type="molecule type" value="Genomic_DNA"/>
</dbReference>
<protein>
    <submittedName>
        <fullName evidence="1">Uncharacterized protein</fullName>
    </submittedName>
</protein>
<dbReference type="Proteomes" id="UP000446657">
    <property type="component" value="Unassembled WGS sequence"/>
</dbReference>
<gene>
    <name evidence="1" type="ORF">GMD30_09315</name>
</gene>
<comment type="caution">
    <text evidence="1">The sequence shown here is derived from an EMBL/GenBank/DDBJ whole genome shotgun (WGS) entry which is preliminary data.</text>
</comment>
<reference evidence="1 2" key="1">
    <citation type="journal article" date="2019" name="Nat. Med.">
        <title>A library of human gut bacterial isolates paired with longitudinal multiomics data enables mechanistic microbiome research.</title>
        <authorList>
            <person name="Poyet M."/>
            <person name="Groussin M."/>
            <person name="Gibbons S.M."/>
            <person name="Avila-Pacheco J."/>
            <person name="Jiang X."/>
            <person name="Kearney S.M."/>
            <person name="Perrotta A.R."/>
            <person name="Berdy B."/>
            <person name="Zhao S."/>
            <person name="Lieberman T.D."/>
            <person name="Swanson P.K."/>
            <person name="Smith M."/>
            <person name="Roesemann S."/>
            <person name="Alexander J.E."/>
            <person name="Rich S.A."/>
            <person name="Livny J."/>
            <person name="Vlamakis H."/>
            <person name="Clish C."/>
            <person name="Bullock K."/>
            <person name="Deik A."/>
            <person name="Scott J."/>
            <person name="Pierce K.A."/>
            <person name="Xavier R.J."/>
            <person name="Alm E.J."/>
        </authorList>
    </citation>
    <scope>NUCLEOTIDE SEQUENCE [LARGE SCALE GENOMIC DNA]</scope>
    <source>
        <strain evidence="1 2">BIOML-A1</strain>
    </source>
</reference>